<evidence type="ECO:0000313" key="6">
    <source>
        <dbReference type="EMBL" id="MCY9529208.1"/>
    </source>
</evidence>
<keyword evidence="4" id="KW-0663">Pyridoxal phosphate</keyword>
<dbReference type="Proteomes" id="UP001527090">
    <property type="component" value="Unassembled WGS sequence"/>
</dbReference>
<evidence type="ECO:0000256" key="1">
    <source>
        <dbReference type="ARBA" id="ARBA00001933"/>
    </source>
</evidence>
<dbReference type="RefSeq" id="WP_268631915.1">
    <property type="nucleotide sequence ID" value="NZ_JAMDLY010000008.1"/>
</dbReference>
<protein>
    <submittedName>
        <fullName evidence="6">Aminotransferase class I/II-fold pyridoxal phosphate-dependent enzyme</fullName>
    </submittedName>
</protein>
<name>A0ABT4E9B1_PAEAL</name>
<dbReference type="InterPro" id="IPR015424">
    <property type="entry name" value="PyrdxlP-dep_Trfase"/>
</dbReference>
<organism evidence="6 7">
    <name type="scientific">Paenibacillus alvei</name>
    <name type="common">Bacillus alvei</name>
    <dbReference type="NCBI Taxonomy" id="44250"/>
    <lineage>
        <taxon>Bacteria</taxon>
        <taxon>Bacillati</taxon>
        <taxon>Bacillota</taxon>
        <taxon>Bacilli</taxon>
        <taxon>Bacillales</taxon>
        <taxon>Paenibacillaceae</taxon>
        <taxon>Paenibacillus</taxon>
    </lineage>
</organism>
<evidence type="ECO:0000256" key="3">
    <source>
        <dbReference type="ARBA" id="ARBA00022679"/>
    </source>
</evidence>
<comment type="caution">
    <text evidence="6">The sequence shown here is derived from an EMBL/GenBank/DDBJ whole genome shotgun (WGS) entry which is preliminary data.</text>
</comment>
<dbReference type="PANTHER" id="PTHR42885">
    <property type="entry name" value="HISTIDINOL-PHOSPHATE AMINOTRANSFERASE-RELATED"/>
    <property type="match status" value="1"/>
</dbReference>
<evidence type="ECO:0000256" key="2">
    <source>
        <dbReference type="ARBA" id="ARBA00022576"/>
    </source>
</evidence>
<feature type="domain" description="Aminotransferase class I/classII large" evidence="5">
    <location>
        <begin position="55"/>
        <end position="338"/>
    </location>
</feature>
<dbReference type="Pfam" id="PF00155">
    <property type="entry name" value="Aminotran_1_2"/>
    <property type="match status" value="1"/>
</dbReference>
<sequence>MYYVNPNIKNLYRTSYNESRKDYIRLDMNENPEGLPVQFFEQVMGSITPEYVAMYPEMTSLVEQLAGYLDCEPSSICLTNGSDDAIRLLFEVFGESGKKVVSVSPSFEMYSVYMKMYGMIHAPVIFNDDFEVSLDSVLDSIDSDTGIVVLLNPNSPIGSPWQEHEVREIIKKARENCALVVIDEAYHYFSPKTFIHCTNEYDNVLIFRTFSKMLSIAGCRIGYIISNEELVSEIKKACSTYPVNCFAIKFAEKILGNPQIIDALTEIERQGREYLLDKLKKYGYEYHFNSGNYVLIKSKKDPKQISSLLKEKNILIKTYNQPVLTDWIRVTTGSIDVMRIFWEQFESVENG</sequence>
<proteinExistence type="predicted"/>
<dbReference type="Gene3D" id="3.90.1150.10">
    <property type="entry name" value="Aspartate Aminotransferase, domain 1"/>
    <property type="match status" value="1"/>
</dbReference>
<dbReference type="CDD" id="cd00609">
    <property type="entry name" value="AAT_like"/>
    <property type="match status" value="1"/>
</dbReference>
<evidence type="ECO:0000259" key="5">
    <source>
        <dbReference type="Pfam" id="PF00155"/>
    </source>
</evidence>
<evidence type="ECO:0000313" key="7">
    <source>
        <dbReference type="Proteomes" id="UP001527090"/>
    </source>
</evidence>
<reference evidence="6 7" key="1">
    <citation type="submission" date="2022-05" db="EMBL/GenBank/DDBJ databases">
        <title>Genome Sequencing of Bee-Associated Microbes.</title>
        <authorList>
            <person name="Dunlap C."/>
        </authorList>
    </citation>
    <scope>NUCLEOTIDE SEQUENCE [LARGE SCALE GENOMIC DNA]</scope>
    <source>
        <strain evidence="6 7">NRRL NRS-750</strain>
    </source>
</reference>
<dbReference type="InterPro" id="IPR015421">
    <property type="entry name" value="PyrdxlP-dep_Trfase_major"/>
</dbReference>
<dbReference type="EMBL" id="JAMDLY010000008">
    <property type="protein sequence ID" value="MCY9529208.1"/>
    <property type="molecule type" value="Genomic_DNA"/>
</dbReference>
<dbReference type="SUPFAM" id="SSF53383">
    <property type="entry name" value="PLP-dependent transferases"/>
    <property type="match status" value="1"/>
</dbReference>
<keyword evidence="2 6" id="KW-0032">Aminotransferase</keyword>
<keyword evidence="3" id="KW-0808">Transferase</keyword>
<dbReference type="PANTHER" id="PTHR42885:SF2">
    <property type="entry name" value="HISTIDINOL-PHOSPHATE AMINOTRANSFERASE"/>
    <property type="match status" value="1"/>
</dbReference>
<evidence type="ECO:0000256" key="4">
    <source>
        <dbReference type="ARBA" id="ARBA00022898"/>
    </source>
</evidence>
<gene>
    <name evidence="6" type="ORF">M5X04_07645</name>
</gene>
<dbReference type="Gene3D" id="3.40.640.10">
    <property type="entry name" value="Type I PLP-dependent aspartate aminotransferase-like (Major domain)"/>
    <property type="match status" value="1"/>
</dbReference>
<accession>A0ABT4E9B1</accession>
<dbReference type="InterPro" id="IPR004839">
    <property type="entry name" value="Aminotransferase_I/II_large"/>
</dbReference>
<dbReference type="GO" id="GO:0008483">
    <property type="term" value="F:transaminase activity"/>
    <property type="evidence" value="ECO:0007669"/>
    <property type="project" value="UniProtKB-KW"/>
</dbReference>
<dbReference type="InterPro" id="IPR015422">
    <property type="entry name" value="PyrdxlP-dep_Trfase_small"/>
</dbReference>
<comment type="cofactor">
    <cofactor evidence="1">
        <name>pyridoxal 5'-phosphate</name>
        <dbReference type="ChEBI" id="CHEBI:597326"/>
    </cofactor>
</comment>
<keyword evidence="7" id="KW-1185">Reference proteome</keyword>